<evidence type="ECO:0000256" key="1">
    <source>
        <dbReference type="SAM" id="MobiDB-lite"/>
    </source>
</evidence>
<proteinExistence type="predicted"/>
<name>A0A8D8IAM4_CULPI</name>
<accession>A0A8D8IAM4</accession>
<evidence type="ECO:0000313" key="2">
    <source>
        <dbReference type="EMBL" id="CAG6549913.1"/>
    </source>
</evidence>
<dbReference type="EMBL" id="HBUE01242017">
    <property type="protein sequence ID" value="CAG6549913.1"/>
    <property type="molecule type" value="Transcribed_RNA"/>
</dbReference>
<organism evidence="2">
    <name type="scientific">Culex pipiens</name>
    <name type="common">House mosquito</name>
    <dbReference type="NCBI Taxonomy" id="7175"/>
    <lineage>
        <taxon>Eukaryota</taxon>
        <taxon>Metazoa</taxon>
        <taxon>Ecdysozoa</taxon>
        <taxon>Arthropoda</taxon>
        <taxon>Hexapoda</taxon>
        <taxon>Insecta</taxon>
        <taxon>Pterygota</taxon>
        <taxon>Neoptera</taxon>
        <taxon>Endopterygota</taxon>
        <taxon>Diptera</taxon>
        <taxon>Nematocera</taxon>
        <taxon>Culicoidea</taxon>
        <taxon>Culicidae</taxon>
        <taxon>Culicinae</taxon>
        <taxon>Culicini</taxon>
        <taxon>Culex</taxon>
        <taxon>Culex</taxon>
    </lineage>
</organism>
<dbReference type="AlphaFoldDB" id="A0A8D8IAM4"/>
<dbReference type="EMBL" id="HBUE01349075">
    <property type="protein sequence ID" value="CAG6602195.1"/>
    <property type="molecule type" value="Transcribed_RNA"/>
</dbReference>
<sequence length="109" mass="12729">MFEELPTPRQLPDHAARPQTTDPETGAGGRVPLRRNPKSHHTRILAAAARPVFCPAPICEAIYKRKTNRTRIFARKRAQYFIFFCWDIFNKYKYRARESSLRGHSCVRL</sequence>
<protein>
    <submittedName>
        <fullName evidence="2">(northern house mosquito) hypothetical protein</fullName>
    </submittedName>
</protein>
<feature type="region of interest" description="Disordered" evidence="1">
    <location>
        <begin position="1"/>
        <end position="40"/>
    </location>
</feature>
<reference evidence="2" key="1">
    <citation type="submission" date="2021-05" db="EMBL/GenBank/DDBJ databases">
        <authorList>
            <person name="Alioto T."/>
            <person name="Alioto T."/>
            <person name="Gomez Garrido J."/>
        </authorList>
    </citation>
    <scope>NUCLEOTIDE SEQUENCE</scope>
</reference>